<feature type="domain" description="PIN" evidence="8">
    <location>
        <begin position="11"/>
        <end position="131"/>
    </location>
</feature>
<dbReference type="PANTHER" id="PTHR33653">
    <property type="entry name" value="RIBONUCLEASE VAPC2"/>
    <property type="match status" value="1"/>
</dbReference>
<dbReference type="GO" id="GO:0046872">
    <property type="term" value="F:metal ion binding"/>
    <property type="evidence" value="ECO:0007669"/>
    <property type="project" value="UniProtKB-KW"/>
</dbReference>
<dbReference type="SUPFAM" id="SSF88723">
    <property type="entry name" value="PIN domain-like"/>
    <property type="match status" value="1"/>
</dbReference>
<reference evidence="9 10" key="1">
    <citation type="submission" date="2007-03" db="EMBL/GenBank/DDBJ databases">
        <authorList>
            <person name="Stal L."/>
            <person name="Ferriera S."/>
            <person name="Johnson J."/>
            <person name="Kravitz S."/>
            <person name="Beeson K."/>
            <person name="Sutton G."/>
            <person name="Rogers Y.-H."/>
            <person name="Friedman R."/>
            <person name="Frazier M."/>
            <person name="Venter J.C."/>
        </authorList>
    </citation>
    <scope>NUCLEOTIDE SEQUENCE [LARGE SCALE GENOMIC DNA]</scope>
    <source>
        <strain evidence="9 10">CCY0110</strain>
    </source>
</reference>
<dbReference type="GO" id="GO:0016787">
    <property type="term" value="F:hydrolase activity"/>
    <property type="evidence" value="ECO:0007669"/>
    <property type="project" value="UniProtKB-KW"/>
</dbReference>
<evidence type="ECO:0000256" key="5">
    <source>
        <dbReference type="ARBA" id="ARBA00022801"/>
    </source>
</evidence>
<gene>
    <name evidence="9" type="ORF">CY0110_12057</name>
</gene>
<dbReference type="AlphaFoldDB" id="A3IWL8"/>
<accession>A3IWL8</accession>
<dbReference type="EMBL" id="AAXW01000053">
    <property type="protein sequence ID" value="EAZ89129.1"/>
    <property type="molecule type" value="Genomic_DNA"/>
</dbReference>
<keyword evidence="5" id="KW-0378">Hydrolase</keyword>
<evidence type="ECO:0000256" key="6">
    <source>
        <dbReference type="ARBA" id="ARBA00022842"/>
    </source>
</evidence>
<dbReference type="InterPro" id="IPR002716">
    <property type="entry name" value="PIN_dom"/>
</dbReference>
<protein>
    <recommendedName>
        <fullName evidence="8">PIN domain-containing protein</fullName>
    </recommendedName>
</protein>
<keyword evidence="10" id="KW-1185">Reference proteome</keyword>
<dbReference type="Pfam" id="PF01850">
    <property type="entry name" value="PIN"/>
    <property type="match status" value="1"/>
</dbReference>
<keyword evidence="3" id="KW-0540">Nuclease</keyword>
<dbReference type="InterPro" id="IPR029060">
    <property type="entry name" value="PIN-like_dom_sf"/>
</dbReference>
<dbReference type="CDD" id="cd18748">
    <property type="entry name" value="PIN_VapC4-5_FitB-like"/>
    <property type="match status" value="1"/>
</dbReference>
<evidence type="ECO:0000256" key="7">
    <source>
        <dbReference type="ARBA" id="ARBA00038093"/>
    </source>
</evidence>
<evidence type="ECO:0000256" key="3">
    <source>
        <dbReference type="ARBA" id="ARBA00022722"/>
    </source>
</evidence>
<dbReference type="InterPro" id="IPR050556">
    <property type="entry name" value="Type_II_TA_system_RNase"/>
</dbReference>
<keyword evidence="2" id="KW-1277">Toxin-antitoxin system</keyword>
<comment type="caution">
    <text evidence="9">The sequence shown here is derived from an EMBL/GenBank/DDBJ whole genome shotgun (WGS) entry which is preliminary data.</text>
</comment>
<evidence type="ECO:0000256" key="2">
    <source>
        <dbReference type="ARBA" id="ARBA00022649"/>
    </source>
</evidence>
<proteinExistence type="inferred from homology"/>
<sequence>MILIFKVTYSYLLDTNIISELLKHPRGLIFSKIQSIGEEKICTSIIVACEIRFGAIKKKSPRLFANVELILNSLKVLPLTYPVEEYYGKIRTYLEDQGTPIGGNDLLIAAHALSLNLTVITNNISEFSRVPNLKVENWLNLE</sequence>
<evidence type="ECO:0000259" key="8">
    <source>
        <dbReference type="Pfam" id="PF01850"/>
    </source>
</evidence>
<evidence type="ECO:0000256" key="1">
    <source>
        <dbReference type="ARBA" id="ARBA00001946"/>
    </source>
</evidence>
<dbReference type="GO" id="GO:0004518">
    <property type="term" value="F:nuclease activity"/>
    <property type="evidence" value="ECO:0007669"/>
    <property type="project" value="UniProtKB-KW"/>
</dbReference>
<comment type="cofactor">
    <cofactor evidence="1">
        <name>Mg(2+)</name>
        <dbReference type="ChEBI" id="CHEBI:18420"/>
    </cofactor>
</comment>
<keyword evidence="6" id="KW-0460">Magnesium</keyword>
<dbReference type="Proteomes" id="UP000003781">
    <property type="component" value="Unassembled WGS sequence"/>
</dbReference>
<keyword evidence="4" id="KW-0479">Metal-binding</keyword>
<comment type="similarity">
    <text evidence="7">Belongs to the PINc/VapC protein family.</text>
</comment>
<evidence type="ECO:0000256" key="4">
    <source>
        <dbReference type="ARBA" id="ARBA00022723"/>
    </source>
</evidence>
<evidence type="ECO:0000313" key="10">
    <source>
        <dbReference type="Proteomes" id="UP000003781"/>
    </source>
</evidence>
<name>A3IWL8_9CHRO</name>
<dbReference type="eggNOG" id="COG1487">
    <property type="taxonomic scope" value="Bacteria"/>
</dbReference>
<dbReference type="PANTHER" id="PTHR33653:SF1">
    <property type="entry name" value="RIBONUCLEASE VAPC2"/>
    <property type="match status" value="1"/>
</dbReference>
<organism evidence="9 10">
    <name type="scientific">Crocosphaera chwakensis CCY0110</name>
    <dbReference type="NCBI Taxonomy" id="391612"/>
    <lineage>
        <taxon>Bacteria</taxon>
        <taxon>Bacillati</taxon>
        <taxon>Cyanobacteriota</taxon>
        <taxon>Cyanophyceae</taxon>
        <taxon>Oscillatoriophycideae</taxon>
        <taxon>Chroococcales</taxon>
        <taxon>Aphanothecaceae</taxon>
        <taxon>Crocosphaera</taxon>
        <taxon>Crocosphaera chwakensis</taxon>
    </lineage>
</organism>
<dbReference type="Gene3D" id="3.40.50.1010">
    <property type="entry name" value="5'-nuclease"/>
    <property type="match status" value="1"/>
</dbReference>
<evidence type="ECO:0000313" key="9">
    <source>
        <dbReference type="EMBL" id="EAZ89129.1"/>
    </source>
</evidence>